<comment type="cofactor">
    <cofactor evidence="2">
        <name>Mg(2+)</name>
        <dbReference type="ChEBI" id="CHEBI:18420"/>
    </cofactor>
</comment>
<evidence type="ECO:0000256" key="3">
    <source>
        <dbReference type="ARBA" id="ARBA00004127"/>
    </source>
</evidence>
<comment type="pathway">
    <text evidence="4">Protein modification; protein glycosylation.</text>
</comment>
<keyword evidence="14" id="KW-0464">Manganese</keyword>
<evidence type="ECO:0000256" key="4">
    <source>
        <dbReference type="ARBA" id="ARBA00004922"/>
    </source>
</evidence>
<feature type="domain" description="Oligosaccharyl transferase STT3 N-terminal" evidence="18">
    <location>
        <begin position="29"/>
        <end position="467"/>
    </location>
</feature>
<dbReference type="GO" id="GO:0016020">
    <property type="term" value="C:membrane"/>
    <property type="evidence" value="ECO:0007669"/>
    <property type="project" value="InterPro"/>
</dbReference>
<sequence>MGQRGVTTDGMGGDGCLPGVRRWATGSRTILALIAAHGFLLRLFSAVKHEVVLHEYDPYFNYQCAQFMVRHGVRRFWDSFDAGRPAVVCGDIRAGSWYPVGRRVGRTVYPGLMLAAYGAYQTLHYIGLDVDLKTVCVFLPPVLSVGTVYAVYLLAREIAGSECASLASAFFVGSLPALLPRTSAGTRSAFDNESLAITLMVLSLYAWLRAVAGPSLLRSAAAAVATFLMALSWGGYVFVMNAVACFSLAAVVLRVDAERVSAVYVVYHPLAVALCYQVPMISNAIVGSLEMKFPHIVFAVSLLRLTASHAREQYRRVASGGEHRTDEALGSDRHGAPTVPIIQRLPPTLTVIGAPLVALLWLLMVERRSEGHSTLTGRLQSLFSPGKAKIGNPLVASISEHQPTRWTNMVLDFWVTLVYNPIGFYVCFKNGLRVGYLSLAIYGVVASYFAAAMVRLGLIFAPAAAILSGLGVTYTLENCVRAKKVSTTYEPRHCCVAQRRSDCDDSHWRPADRARHPQHVGRLHHILQPKRGVVLALADGRPTRRRRLQGRVQLDQAQHAPRRRDHGVVGLRLPAAANGQPRRAHGQQHLQLQADRAHRHDIRLRGAACPRGAQAAGRALRDGGVRRRCPVLGGRRQQVRLDDAHRRDRVPAGAPLPLCGRAGPPPLDEDPAAPPLLPRGVAGRGGGQGQADGGRGRADTADALHRGHDVRKLDRQDIPRQRPGGSAGRRLSDTVHLHAACTGSSNAT</sequence>
<protein>
    <recommendedName>
        <fullName evidence="6">dolichyl-diphosphooligosaccharide--protein glycotransferase</fullName>
        <ecNumber evidence="6">2.4.99.18</ecNumber>
    </recommendedName>
</protein>
<dbReference type="AlphaFoldDB" id="A0AAV4LYW6"/>
<feature type="transmembrane region" description="Helical" evidence="17">
    <location>
        <begin position="265"/>
        <end position="286"/>
    </location>
</feature>
<feature type="region of interest" description="Disordered" evidence="16">
    <location>
        <begin position="642"/>
        <end position="748"/>
    </location>
</feature>
<evidence type="ECO:0000313" key="20">
    <source>
        <dbReference type="Proteomes" id="UP001497744"/>
    </source>
</evidence>
<feature type="transmembrane region" description="Helical" evidence="17">
    <location>
        <begin position="190"/>
        <end position="208"/>
    </location>
</feature>
<dbReference type="GO" id="GO:0046872">
    <property type="term" value="F:metal ion binding"/>
    <property type="evidence" value="ECO:0007669"/>
    <property type="project" value="UniProtKB-KW"/>
</dbReference>
<comment type="cofactor">
    <cofactor evidence="1">
        <name>Mn(2+)</name>
        <dbReference type="ChEBI" id="CHEBI:29035"/>
    </cofactor>
</comment>
<accession>A0AAV4LYW6</accession>
<dbReference type="GO" id="GO:0004579">
    <property type="term" value="F:dolichyl-diphosphooligosaccharide-protein glycotransferase activity"/>
    <property type="evidence" value="ECO:0007669"/>
    <property type="project" value="UniProtKB-EC"/>
</dbReference>
<evidence type="ECO:0000256" key="6">
    <source>
        <dbReference type="ARBA" id="ARBA00012605"/>
    </source>
</evidence>
<feature type="transmembrane region" description="Helical" evidence="17">
    <location>
        <begin position="434"/>
        <end position="451"/>
    </location>
</feature>
<evidence type="ECO:0000259" key="18">
    <source>
        <dbReference type="Pfam" id="PF02516"/>
    </source>
</evidence>
<evidence type="ECO:0000256" key="9">
    <source>
        <dbReference type="ARBA" id="ARBA00022692"/>
    </source>
</evidence>
<comment type="caution">
    <text evidence="19">The sequence shown here is derived from an EMBL/GenBank/DDBJ whole genome shotgun (WGS) entry which is preliminary data.</text>
</comment>
<evidence type="ECO:0000256" key="12">
    <source>
        <dbReference type="ARBA" id="ARBA00022989"/>
    </source>
</evidence>
<feature type="transmembrane region" description="Helical" evidence="17">
    <location>
        <begin position="458"/>
        <end position="476"/>
    </location>
</feature>
<evidence type="ECO:0000313" key="19">
    <source>
        <dbReference type="EMBL" id="GIX64954.1"/>
    </source>
</evidence>
<dbReference type="RefSeq" id="XP_067717023.1">
    <property type="nucleotide sequence ID" value="XM_067860922.1"/>
</dbReference>
<proteinExistence type="inferred from homology"/>
<keyword evidence="8" id="KW-0808">Transferase</keyword>
<feature type="transmembrane region" description="Helical" evidence="17">
    <location>
        <begin position="135"/>
        <end position="152"/>
    </location>
</feature>
<dbReference type="EC" id="2.4.99.18" evidence="6"/>
<evidence type="ECO:0000256" key="11">
    <source>
        <dbReference type="ARBA" id="ARBA00022842"/>
    </source>
</evidence>
<evidence type="ECO:0000256" key="5">
    <source>
        <dbReference type="ARBA" id="ARBA00010810"/>
    </source>
</evidence>
<dbReference type="Proteomes" id="UP001497744">
    <property type="component" value="Unassembled WGS sequence"/>
</dbReference>
<evidence type="ECO:0000256" key="2">
    <source>
        <dbReference type="ARBA" id="ARBA00001946"/>
    </source>
</evidence>
<dbReference type="EMBL" id="BPLF01000004">
    <property type="protein sequence ID" value="GIX64954.1"/>
    <property type="molecule type" value="Genomic_DNA"/>
</dbReference>
<keyword evidence="11" id="KW-0460">Magnesium</keyword>
<evidence type="ECO:0000256" key="13">
    <source>
        <dbReference type="ARBA" id="ARBA00023136"/>
    </source>
</evidence>
<dbReference type="PANTHER" id="PTHR13872">
    <property type="entry name" value="DOLICHYL-DIPHOSPHOOLIGOSACCHARIDE--PROTEIN GLYCOSYLTRANSFERASE SUBUNIT"/>
    <property type="match status" value="1"/>
</dbReference>
<gene>
    <name evidence="19" type="ORF">BcabD6B2_43890</name>
</gene>
<dbReference type="Pfam" id="PF02516">
    <property type="entry name" value="STT3"/>
    <property type="match status" value="1"/>
</dbReference>
<keyword evidence="12 17" id="KW-1133">Transmembrane helix</keyword>
<evidence type="ECO:0000256" key="17">
    <source>
        <dbReference type="SAM" id="Phobius"/>
    </source>
</evidence>
<feature type="transmembrane region" description="Helical" evidence="17">
    <location>
        <begin position="345"/>
        <end position="365"/>
    </location>
</feature>
<feature type="compositionally biased region" description="Gly residues" evidence="16">
    <location>
        <begin position="682"/>
        <end position="693"/>
    </location>
</feature>
<name>A0AAV4LYW6_BABCB</name>
<evidence type="ECO:0000256" key="16">
    <source>
        <dbReference type="SAM" id="MobiDB-lite"/>
    </source>
</evidence>
<keyword evidence="13 17" id="KW-0472">Membrane</keyword>
<comment type="catalytic activity">
    <reaction evidence="15">
        <text>a di-trans,poly-cis-dolichyl diphosphooligosaccharide + L-asparaginyl-[protein] = N(4)-(oligosaccharide-(1-&gt;4)-N-acetyl-beta-D-glucosaminyl-(1-&gt;4)-N-acetyl-beta-D-glucosaminyl)-L-asparaginyl-[protein] + a di-trans,poly-cis-dolichyl diphosphate + H(+)</text>
        <dbReference type="Rhea" id="RHEA:22980"/>
        <dbReference type="Rhea" id="RHEA-COMP:12804"/>
        <dbReference type="Rhea" id="RHEA-COMP:12805"/>
        <dbReference type="Rhea" id="RHEA-COMP:19506"/>
        <dbReference type="Rhea" id="RHEA-COMP:19509"/>
        <dbReference type="ChEBI" id="CHEBI:15378"/>
        <dbReference type="ChEBI" id="CHEBI:50347"/>
        <dbReference type="ChEBI" id="CHEBI:57497"/>
        <dbReference type="ChEBI" id="CHEBI:57570"/>
        <dbReference type="ChEBI" id="CHEBI:132529"/>
        <dbReference type="EC" id="2.4.99.18"/>
    </reaction>
</comment>
<dbReference type="GeneID" id="94196435"/>
<evidence type="ECO:0000256" key="1">
    <source>
        <dbReference type="ARBA" id="ARBA00001936"/>
    </source>
</evidence>
<keyword evidence="9 17" id="KW-0812">Transmembrane</keyword>
<feature type="transmembrane region" description="Helical" evidence="17">
    <location>
        <begin position="108"/>
        <end position="128"/>
    </location>
</feature>
<keyword evidence="7" id="KW-0328">Glycosyltransferase</keyword>
<feature type="transmembrane region" description="Helical" evidence="17">
    <location>
        <begin position="220"/>
        <end position="253"/>
    </location>
</feature>
<evidence type="ECO:0000256" key="7">
    <source>
        <dbReference type="ARBA" id="ARBA00022676"/>
    </source>
</evidence>
<dbReference type="GO" id="GO:0012505">
    <property type="term" value="C:endomembrane system"/>
    <property type="evidence" value="ECO:0007669"/>
    <property type="project" value="UniProtKB-SubCell"/>
</dbReference>
<dbReference type="InterPro" id="IPR003674">
    <property type="entry name" value="Oligo_trans_STT3"/>
</dbReference>
<keyword evidence="10" id="KW-0479">Metal-binding</keyword>
<dbReference type="PANTHER" id="PTHR13872:SF1">
    <property type="entry name" value="DOLICHYL-DIPHOSPHOOLIGOSACCHARIDE--PROTEIN GLYCOSYLTRANSFERASE SUBUNIT STT3B"/>
    <property type="match status" value="1"/>
</dbReference>
<reference evidence="19 20" key="1">
    <citation type="submission" date="2021-06" db="EMBL/GenBank/DDBJ databases">
        <title>Genome sequence of Babesia caballi.</title>
        <authorList>
            <person name="Yamagishi J."/>
            <person name="Kidaka T."/>
            <person name="Ochi A."/>
        </authorList>
    </citation>
    <scope>NUCLEOTIDE SEQUENCE [LARGE SCALE GENOMIC DNA]</scope>
    <source>
        <strain evidence="19">USDA-D6B2</strain>
    </source>
</reference>
<evidence type="ECO:0000256" key="15">
    <source>
        <dbReference type="ARBA" id="ARBA00048829"/>
    </source>
</evidence>
<dbReference type="InterPro" id="IPR048307">
    <property type="entry name" value="STT3_N"/>
</dbReference>
<organism evidence="19 20">
    <name type="scientific">Babesia caballi</name>
    <dbReference type="NCBI Taxonomy" id="5871"/>
    <lineage>
        <taxon>Eukaryota</taxon>
        <taxon>Sar</taxon>
        <taxon>Alveolata</taxon>
        <taxon>Apicomplexa</taxon>
        <taxon>Aconoidasida</taxon>
        <taxon>Piroplasmida</taxon>
        <taxon>Babesiidae</taxon>
        <taxon>Babesia</taxon>
    </lineage>
</organism>
<evidence type="ECO:0000256" key="10">
    <source>
        <dbReference type="ARBA" id="ARBA00022723"/>
    </source>
</evidence>
<keyword evidence="20" id="KW-1185">Reference proteome</keyword>
<evidence type="ECO:0000256" key="8">
    <source>
        <dbReference type="ARBA" id="ARBA00022679"/>
    </source>
</evidence>
<feature type="compositionally biased region" description="Basic and acidic residues" evidence="16">
    <location>
        <begin position="694"/>
        <end position="720"/>
    </location>
</feature>
<comment type="similarity">
    <text evidence="5">Belongs to the STT3 family.</text>
</comment>
<comment type="subcellular location">
    <subcellularLocation>
        <location evidence="3">Endomembrane system</location>
        <topology evidence="3">Multi-pass membrane protein</topology>
    </subcellularLocation>
</comment>
<evidence type="ECO:0000256" key="14">
    <source>
        <dbReference type="ARBA" id="ARBA00023211"/>
    </source>
</evidence>